<dbReference type="Ensembl" id="ENSSTUT00000079044.1">
    <property type="protein sequence ID" value="ENSSTUP00000074406.1"/>
    <property type="gene ID" value="ENSSTUG00000032627.1"/>
</dbReference>
<evidence type="ECO:0000313" key="10">
    <source>
        <dbReference type="Ensembl" id="ENSSTUP00000074391.1"/>
    </source>
</evidence>
<evidence type="ECO:0000256" key="7">
    <source>
        <dbReference type="ARBA" id="ARBA00023034"/>
    </source>
</evidence>
<evidence type="ECO:0000256" key="9">
    <source>
        <dbReference type="ARBA" id="ARBA00023136"/>
    </source>
</evidence>
<gene>
    <name evidence="10" type="primary">LOC115182611</name>
</gene>
<protein>
    <submittedName>
        <fullName evidence="10">Short coiled-coil protein B-like</fullName>
    </submittedName>
</protein>
<evidence type="ECO:0000256" key="8">
    <source>
        <dbReference type="ARBA" id="ARBA00023054"/>
    </source>
</evidence>
<reference evidence="10" key="1">
    <citation type="submission" date="2025-05" db="UniProtKB">
        <authorList>
            <consortium name="Ensembl"/>
        </authorList>
    </citation>
    <scope>IDENTIFICATION</scope>
</reference>
<dbReference type="GeneTree" id="ENSGT00390000008828"/>
<comment type="subcellular location">
    <subcellularLocation>
        <location evidence="3">Cytoplasm</location>
        <location evidence="3">Cytosol</location>
    </subcellularLocation>
    <subcellularLocation>
        <location evidence="2">Golgi apparatus membrane</location>
        <topology evidence="2">Peripheral membrane protein</topology>
        <orientation evidence="2">Cytoplasmic side</orientation>
    </subcellularLocation>
    <subcellularLocation>
        <location evidence="4">Golgi apparatus</location>
        <location evidence="4">trans-Golgi network</location>
    </subcellularLocation>
</comment>
<dbReference type="PANTHER" id="PTHR21614:SF4">
    <property type="entry name" value="SHORT COILED-COIL PROTEIN A"/>
    <property type="match status" value="1"/>
</dbReference>
<evidence type="ECO:0000313" key="11">
    <source>
        <dbReference type="Proteomes" id="UP000472277"/>
    </source>
</evidence>
<keyword evidence="11" id="KW-1185">Reference proteome</keyword>
<keyword evidence="6" id="KW-0963">Cytoplasm</keyword>
<name>A0A674BTK1_SALTR</name>
<dbReference type="PANTHER" id="PTHR21614">
    <property type="entry name" value="SHORT COILED COIL PROTEIN"/>
    <property type="match status" value="1"/>
</dbReference>
<keyword evidence="8" id="KW-0175">Coiled coil</keyword>
<sequence length="339" mass="38204">MSFMFSLHQTTSLHLVEGASRQEEGMRSYKHIVTGPNKCRHYFDTTCGCVHCAGSPYRPRRWLPLSAAGSPYRPLAPPIGRAAGSPYPPRRWLPLSAAGSPYPPRRWLPLSAAGSPYRPRRWLPLSDAAGSPYRPRRWLPLSDAAGSPYRPRRWLPLSAAPLAPPIRRAAGSPYRPRRPLHPANVNVCEDFPSQTVIHGNPQCRLAANNVIHTNRLRFPHNIVIISKVDRGTAVLHTKQDNEDFTMNCDMDGDMENQVEMEEKTRLINQVLELQHTLEVEGVFMYLLSVPVEDLSARVDAVKEENLKLKSENQVLGQYIENLMSASSVFQTTDNKSKRK</sequence>
<accession>A0A674BTK1</accession>
<dbReference type="InterPro" id="IPR019357">
    <property type="entry name" value="SCOC"/>
</dbReference>
<dbReference type="GO" id="GO:0005829">
    <property type="term" value="C:cytosol"/>
    <property type="evidence" value="ECO:0007669"/>
    <property type="project" value="UniProtKB-SubCell"/>
</dbReference>
<dbReference type="GO" id="GO:0005802">
    <property type="term" value="C:trans-Golgi network"/>
    <property type="evidence" value="ECO:0007669"/>
    <property type="project" value="TreeGrafter"/>
</dbReference>
<evidence type="ECO:0000256" key="2">
    <source>
        <dbReference type="ARBA" id="ARBA00004255"/>
    </source>
</evidence>
<dbReference type="Ensembl" id="ENSSTUT00000079029.1">
    <property type="protein sequence ID" value="ENSSTUP00000074391.1"/>
    <property type="gene ID" value="ENSSTUG00000032627.1"/>
</dbReference>
<keyword evidence="9" id="KW-0472">Membrane</keyword>
<comment type="similarity">
    <text evidence="5">Belongs to the SCOC family.</text>
</comment>
<evidence type="ECO:0000256" key="3">
    <source>
        <dbReference type="ARBA" id="ARBA00004514"/>
    </source>
</evidence>
<evidence type="ECO:0000256" key="1">
    <source>
        <dbReference type="ARBA" id="ARBA00002743"/>
    </source>
</evidence>
<evidence type="ECO:0000256" key="4">
    <source>
        <dbReference type="ARBA" id="ARBA00004601"/>
    </source>
</evidence>
<comment type="function">
    <text evidence="1">Positive regulator of amino acid starvation-induced autophagy.</text>
</comment>
<evidence type="ECO:0000256" key="6">
    <source>
        <dbReference type="ARBA" id="ARBA00022490"/>
    </source>
</evidence>
<dbReference type="Pfam" id="PF10224">
    <property type="entry name" value="DUF2205"/>
    <property type="match status" value="1"/>
</dbReference>
<proteinExistence type="inferred from homology"/>
<evidence type="ECO:0000256" key="5">
    <source>
        <dbReference type="ARBA" id="ARBA00010880"/>
    </source>
</evidence>
<dbReference type="GO" id="GO:0000139">
    <property type="term" value="C:Golgi membrane"/>
    <property type="evidence" value="ECO:0007669"/>
    <property type="project" value="UniProtKB-SubCell"/>
</dbReference>
<dbReference type="Gene3D" id="1.20.5.170">
    <property type="match status" value="1"/>
</dbReference>
<dbReference type="AlphaFoldDB" id="A0A674BTK1"/>
<keyword evidence="7" id="KW-0333">Golgi apparatus</keyword>
<organism evidence="10 11">
    <name type="scientific">Salmo trutta</name>
    <name type="common">Brown trout</name>
    <dbReference type="NCBI Taxonomy" id="8032"/>
    <lineage>
        <taxon>Eukaryota</taxon>
        <taxon>Metazoa</taxon>
        <taxon>Chordata</taxon>
        <taxon>Craniata</taxon>
        <taxon>Vertebrata</taxon>
        <taxon>Euteleostomi</taxon>
        <taxon>Actinopterygii</taxon>
        <taxon>Neopterygii</taxon>
        <taxon>Teleostei</taxon>
        <taxon>Protacanthopterygii</taxon>
        <taxon>Salmoniformes</taxon>
        <taxon>Salmonidae</taxon>
        <taxon>Salmoninae</taxon>
        <taxon>Salmo</taxon>
    </lineage>
</organism>
<dbReference type="Proteomes" id="UP000472277">
    <property type="component" value="Unassembled WGS sequence"/>
</dbReference>